<dbReference type="GO" id="GO:0046872">
    <property type="term" value="F:metal ion binding"/>
    <property type="evidence" value="ECO:0007669"/>
    <property type="project" value="UniProtKB-KW"/>
</dbReference>
<dbReference type="InterPro" id="IPR016161">
    <property type="entry name" value="Ald_DH/histidinol_DH"/>
</dbReference>
<feature type="active site" description="Proton acceptor" evidence="11">
    <location>
        <position position="288"/>
    </location>
</feature>
<comment type="catalytic activity">
    <reaction evidence="9 10">
        <text>L-histidinol + 2 NAD(+) + H2O = L-histidine + 2 NADH + 3 H(+)</text>
        <dbReference type="Rhea" id="RHEA:20641"/>
        <dbReference type="ChEBI" id="CHEBI:15377"/>
        <dbReference type="ChEBI" id="CHEBI:15378"/>
        <dbReference type="ChEBI" id="CHEBI:57540"/>
        <dbReference type="ChEBI" id="CHEBI:57595"/>
        <dbReference type="ChEBI" id="CHEBI:57699"/>
        <dbReference type="ChEBI" id="CHEBI:57945"/>
        <dbReference type="EC" id="1.1.1.23"/>
    </reaction>
</comment>
<dbReference type="FunFam" id="3.40.50.1980:FF:000001">
    <property type="entry name" value="Histidinol dehydrogenase"/>
    <property type="match status" value="1"/>
</dbReference>
<dbReference type="EC" id="1.1.1.23" evidence="4 10"/>
<keyword evidence="10" id="KW-0368">Histidine biosynthesis</keyword>
<evidence type="ECO:0000256" key="4">
    <source>
        <dbReference type="ARBA" id="ARBA00012965"/>
    </source>
</evidence>
<proteinExistence type="inferred from homology"/>
<evidence type="ECO:0000256" key="9">
    <source>
        <dbReference type="ARBA" id="ARBA00049489"/>
    </source>
</evidence>
<comment type="caution">
    <text evidence="16">The sequence shown here is derived from an EMBL/GenBank/DDBJ whole genome shotgun (WGS) entry which is preliminary data.</text>
</comment>
<dbReference type="PRINTS" id="PR00083">
    <property type="entry name" value="HOLDHDRGNASE"/>
</dbReference>
<dbReference type="InterPro" id="IPR012131">
    <property type="entry name" value="Hstdl_DH"/>
</dbReference>
<feature type="binding site" evidence="13">
    <location>
        <position position="320"/>
    </location>
    <ligand>
        <name>substrate</name>
    </ligand>
</feature>
<dbReference type="GO" id="GO:0051287">
    <property type="term" value="F:NAD binding"/>
    <property type="evidence" value="ECO:0007669"/>
    <property type="project" value="InterPro"/>
</dbReference>
<feature type="binding site" evidence="14">
    <location>
        <position position="320"/>
    </location>
    <ligand>
        <name>Zn(2+)</name>
        <dbReference type="ChEBI" id="CHEBI:29105"/>
    </ligand>
</feature>
<dbReference type="EMBL" id="DUFW01000029">
    <property type="protein sequence ID" value="HIH21432.1"/>
    <property type="molecule type" value="Genomic_DNA"/>
</dbReference>
<gene>
    <name evidence="16" type="primary">hisD</name>
    <name evidence="16" type="ORF">HA222_02065</name>
</gene>
<evidence type="ECO:0000256" key="3">
    <source>
        <dbReference type="ARBA" id="ARBA00010178"/>
    </source>
</evidence>
<dbReference type="InterPro" id="IPR022695">
    <property type="entry name" value="Histidinol_DH_monofunct"/>
</dbReference>
<sequence length="389" mass="41906">MKIEGIAFTNSQVERTASGIIKKVECEGDKALCYFAKKFDRVELKALKVPGKKLKSAFEKLPKEEKKALKAAGKNIEFFARKQMPGAWKAKKNGFTAGEILRPIETVGVYVPAGKFPLVSSVLMNCIPAKIAGVKRIIVCTPPKADKKILAACWLLGIKEVFLAGGAQAIAAMAFGTESIPKVCKIVGPGNAFVMEAKRQLYGKVDIDMPAGPSEVLVYSNKGKAGWITAELLAQAEHDESAKSVFLTISAKLAKKVRTETARKPNIKVKIVNSEKQAVDFINAMAPEHLVLFDGAGLLPRIRNAGSIFVGKYSAVAFGDYCSGSNHVLPTGGFAKARGGLSVRDFVKAIAVQEVAESGAKKLAEIGETIAEMEGLKEHKKSMELRRKV</sequence>
<dbReference type="UniPathway" id="UPA00031">
    <property type="reaction ID" value="UER00014"/>
</dbReference>
<keyword evidence="10" id="KW-0028">Amino-acid biosynthesis</keyword>
<dbReference type="GO" id="GO:0004399">
    <property type="term" value="F:histidinol dehydrogenase activity"/>
    <property type="evidence" value="ECO:0007669"/>
    <property type="project" value="UniProtKB-UniRule"/>
</dbReference>
<evidence type="ECO:0000256" key="14">
    <source>
        <dbReference type="PIRSR" id="PIRSR000099-4"/>
    </source>
</evidence>
<feature type="active site" description="Proton acceptor" evidence="11">
    <location>
        <position position="289"/>
    </location>
</feature>
<evidence type="ECO:0000256" key="6">
    <source>
        <dbReference type="ARBA" id="ARBA00022723"/>
    </source>
</evidence>
<dbReference type="SUPFAM" id="SSF53720">
    <property type="entry name" value="ALDH-like"/>
    <property type="match status" value="1"/>
</dbReference>
<feature type="binding site" evidence="14">
    <location>
        <position position="379"/>
    </location>
    <ligand>
        <name>Zn(2+)</name>
        <dbReference type="ChEBI" id="CHEBI:29105"/>
    </ligand>
</feature>
<keyword evidence="10 12" id="KW-0520">NAD</keyword>
<feature type="binding site" evidence="13">
    <location>
        <position position="379"/>
    </location>
    <ligand>
        <name>substrate</name>
    </ligand>
</feature>
<comment type="pathway">
    <text evidence="2 10">Amino-acid biosynthesis; L-histidine biosynthesis; L-histidine from 5-phospho-alpha-D-ribose 1-diphosphate: step 9/9.</text>
</comment>
<feature type="binding site" evidence="12">
    <location>
        <position position="191"/>
    </location>
    <ligand>
        <name>NAD(+)</name>
        <dbReference type="ChEBI" id="CHEBI:57540"/>
    </ligand>
</feature>
<dbReference type="InterPro" id="IPR001692">
    <property type="entry name" value="Histidinol_DH_CS"/>
</dbReference>
<accession>A0A7J4JUG9</accession>
<dbReference type="GO" id="GO:0005829">
    <property type="term" value="C:cytosol"/>
    <property type="evidence" value="ECO:0007669"/>
    <property type="project" value="TreeGrafter"/>
</dbReference>
<dbReference type="PIRSF" id="PIRSF000099">
    <property type="entry name" value="Histidinol_dh"/>
    <property type="match status" value="1"/>
</dbReference>
<evidence type="ECO:0000256" key="7">
    <source>
        <dbReference type="ARBA" id="ARBA00022833"/>
    </source>
</evidence>
<feature type="binding site" evidence="13">
    <location>
        <position position="238"/>
    </location>
    <ligand>
        <name>substrate</name>
    </ligand>
</feature>
<comment type="similarity">
    <text evidence="3 10 15">Belongs to the histidinol dehydrogenase family.</text>
</comment>
<feature type="binding site" evidence="14">
    <location>
        <position position="238"/>
    </location>
    <ligand>
        <name>Zn(2+)</name>
        <dbReference type="ChEBI" id="CHEBI:29105"/>
    </ligand>
</feature>
<reference evidence="17" key="1">
    <citation type="journal article" date="2020" name="bioRxiv">
        <title>A rank-normalized archaeal taxonomy based on genome phylogeny resolves widespread incomplete and uneven classifications.</title>
        <authorList>
            <person name="Rinke C."/>
            <person name="Chuvochina M."/>
            <person name="Mussig A.J."/>
            <person name="Chaumeil P.-A."/>
            <person name="Waite D.W."/>
            <person name="Whitman W.B."/>
            <person name="Parks D.H."/>
            <person name="Hugenholtz P."/>
        </authorList>
    </citation>
    <scope>NUCLEOTIDE SEQUENCE [LARGE SCALE GENOMIC DNA]</scope>
</reference>
<dbReference type="Pfam" id="PF00815">
    <property type="entry name" value="Histidinol_dh"/>
    <property type="match status" value="1"/>
</dbReference>
<dbReference type="CDD" id="cd06572">
    <property type="entry name" value="Histidinol_dh"/>
    <property type="match status" value="1"/>
</dbReference>
<comment type="function">
    <text evidence="1 10">Catalyzes the sequential NAD-dependent oxidations of L-histidinol to L-histidinaldehyde and then to L-histidine.</text>
</comment>
<dbReference type="Proteomes" id="UP000590964">
    <property type="component" value="Unassembled WGS sequence"/>
</dbReference>
<organism evidence="16 17">
    <name type="scientific">Candidatus Iainarchaeum sp</name>
    <dbReference type="NCBI Taxonomy" id="3101447"/>
    <lineage>
        <taxon>Archaea</taxon>
        <taxon>Candidatus Iainarchaeota</taxon>
        <taxon>Candidatus Iainarchaeia</taxon>
        <taxon>Candidatus Iainarchaeales</taxon>
        <taxon>Candidatus Iainarchaeaceae</taxon>
        <taxon>Candidatus Iainarchaeum</taxon>
    </lineage>
</organism>
<dbReference type="Gene3D" id="1.20.5.1300">
    <property type="match status" value="1"/>
</dbReference>
<dbReference type="Gene3D" id="3.40.50.1980">
    <property type="entry name" value="Nitrogenase molybdenum iron protein domain"/>
    <property type="match status" value="2"/>
</dbReference>
<dbReference type="PANTHER" id="PTHR21256">
    <property type="entry name" value="HISTIDINOL DEHYDROGENASE HDH"/>
    <property type="match status" value="1"/>
</dbReference>
<evidence type="ECO:0000256" key="10">
    <source>
        <dbReference type="PIRNR" id="PIRNR000099"/>
    </source>
</evidence>
<feature type="binding site" evidence="13">
    <location>
        <position position="235"/>
    </location>
    <ligand>
        <name>substrate</name>
    </ligand>
</feature>
<keyword evidence="8 10" id="KW-0560">Oxidoreductase</keyword>
<evidence type="ECO:0000256" key="1">
    <source>
        <dbReference type="ARBA" id="ARBA00003850"/>
    </source>
</evidence>
<evidence type="ECO:0000256" key="13">
    <source>
        <dbReference type="PIRSR" id="PIRSR000099-3"/>
    </source>
</evidence>
<feature type="binding site" evidence="13">
    <location>
        <position position="289"/>
    </location>
    <ligand>
        <name>substrate</name>
    </ligand>
</feature>
<keyword evidence="7 14" id="KW-0862">Zinc</keyword>
<feature type="binding site" evidence="13">
    <location>
        <position position="214"/>
    </location>
    <ligand>
        <name>substrate</name>
    </ligand>
</feature>
<comment type="cofactor">
    <cofactor evidence="14">
        <name>Zn(2+)</name>
        <dbReference type="ChEBI" id="CHEBI:29105"/>
    </cofactor>
    <text evidence="14">Binds 1 zinc ion per subunit.</text>
</comment>
<keyword evidence="6 14" id="KW-0479">Metal-binding</keyword>
<feature type="binding site" evidence="14">
    <location>
        <position position="235"/>
    </location>
    <ligand>
        <name>Zn(2+)</name>
        <dbReference type="ChEBI" id="CHEBI:29105"/>
    </ligand>
</feature>
<evidence type="ECO:0000313" key="17">
    <source>
        <dbReference type="Proteomes" id="UP000590964"/>
    </source>
</evidence>
<name>A0A7J4JUG9_9ARCH</name>
<evidence type="ECO:0000313" key="16">
    <source>
        <dbReference type="EMBL" id="HIH21432.1"/>
    </source>
</evidence>
<dbReference type="AlphaFoldDB" id="A0A7J4JUG9"/>
<dbReference type="PANTHER" id="PTHR21256:SF2">
    <property type="entry name" value="HISTIDINE BIOSYNTHESIS TRIFUNCTIONAL PROTEIN"/>
    <property type="match status" value="1"/>
</dbReference>
<feature type="binding site" evidence="12">
    <location>
        <position position="168"/>
    </location>
    <ligand>
        <name>NAD(+)</name>
        <dbReference type="ChEBI" id="CHEBI:57540"/>
    </ligand>
</feature>
<dbReference type="NCBIfam" id="TIGR00069">
    <property type="entry name" value="hisD"/>
    <property type="match status" value="1"/>
</dbReference>
<dbReference type="GO" id="GO:0000105">
    <property type="term" value="P:L-histidine biosynthetic process"/>
    <property type="evidence" value="ECO:0007669"/>
    <property type="project" value="UniProtKB-UniRule"/>
</dbReference>
<feature type="binding site" evidence="12">
    <location>
        <position position="110"/>
    </location>
    <ligand>
        <name>NAD(+)</name>
        <dbReference type="ChEBI" id="CHEBI:57540"/>
    </ligand>
</feature>
<evidence type="ECO:0000256" key="12">
    <source>
        <dbReference type="PIRSR" id="PIRSR000099-2"/>
    </source>
</evidence>
<evidence type="ECO:0000256" key="11">
    <source>
        <dbReference type="PIRSR" id="PIRSR000099-1"/>
    </source>
</evidence>
<evidence type="ECO:0000256" key="2">
    <source>
        <dbReference type="ARBA" id="ARBA00004940"/>
    </source>
</evidence>
<dbReference type="PROSITE" id="PS00611">
    <property type="entry name" value="HISOL_DEHYDROGENASE"/>
    <property type="match status" value="1"/>
</dbReference>
<evidence type="ECO:0000256" key="5">
    <source>
        <dbReference type="ARBA" id="ARBA00016531"/>
    </source>
</evidence>
<feature type="binding site" evidence="13">
    <location>
        <position position="374"/>
    </location>
    <ligand>
        <name>substrate</name>
    </ligand>
</feature>
<evidence type="ECO:0000256" key="15">
    <source>
        <dbReference type="RuleBase" id="RU004175"/>
    </source>
</evidence>
<protein>
    <recommendedName>
        <fullName evidence="5 10">Histidinol dehydrogenase</fullName>
        <shortName evidence="10">HDH</shortName>
        <ecNumber evidence="4 10">1.1.1.23</ecNumber>
    </recommendedName>
</protein>
<dbReference type="FunFam" id="3.40.50.1980:FF:000026">
    <property type="entry name" value="Histidinol dehydrogenase"/>
    <property type="match status" value="1"/>
</dbReference>
<evidence type="ECO:0000256" key="8">
    <source>
        <dbReference type="ARBA" id="ARBA00023002"/>
    </source>
</evidence>